<gene>
    <name evidence="2" type="ordered locus">Cpin_4383</name>
</gene>
<evidence type="ECO:0000256" key="1">
    <source>
        <dbReference type="SAM" id="Phobius"/>
    </source>
</evidence>
<keyword evidence="1" id="KW-1133">Transmembrane helix</keyword>
<reference evidence="3" key="1">
    <citation type="submission" date="2009-08" db="EMBL/GenBank/DDBJ databases">
        <title>The complete genome of Chitinophaga pinensis DSM 2588.</title>
        <authorList>
            <consortium name="US DOE Joint Genome Institute (JGI-PGF)"/>
            <person name="Lucas S."/>
            <person name="Copeland A."/>
            <person name="Lapidus A."/>
            <person name="Glavina del Rio T."/>
            <person name="Dalin E."/>
            <person name="Tice H."/>
            <person name="Bruce D."/>
            <person name="Goodwin L."/>
            <person name="Pitluck S."/>
            <person name="Kyrpides N."/>
            <person name="Mavromatis K."/>
            <person name="Ivanova N."/>
            <person name="Mikhailova N."/>
            <person name="Sims D."/>
            <person name="Meinche L."/>
            <person name="Brettin T."/>
            <person name="Detter J.C."/>
            <person name="Han C."/>
            <person name="Larimer F."/>
            <person name="Land M."/>
            <person name="Hauser L."/>
            <person name="Markowitz V."/>
            <person name="Cheng J.-F."/>
            <person name="Hugenholtz P."/>
            <person name="Woyke T."/>
            <person name="Wu D."/>
            <person name="Spring S."/>
            <person name="Klenk H.-P."/>
            <person name="Eisen J.A."/>
        </authorList>
    </citation>
    <scope>NUCLEOTIDE SEQUENCE [LARGE SCALE GENOMIC DNA]</scope>
    <source>
        <strain evidence="3">ATCC 43595 / DSM 2588 / LMG 13176 / NBRC 15968 / NCIMB 11800 / UQM 2034</strain>
    </source>
</reference>
<evidence type="ECO:0000313" key="3">
    <source>
        <dbReference type="Proteomes" id="UP000002215"/>
    </source>
</evidence>
<keyword evidence="1" id="KW-0472">Membrane</keyword>
<accession>A0A979G6M5</accession>
<dbReference type="EMBL" id="CP001699">
    <property type="protein sequence ID" value="ACU61829.1"/>
    <property type="molecule type" value="Genomic_DNA"/>
</dbReference>
<dbReference type="KEGG" id="cpi:Cpin_4383"/>
<dbReference type="Proteomes" id="UP000002215">
    <property type="component" value="Chromosome"/>
</dbReference>
<sequence>MFAVPGLAISRNFYYISKTEYSTRLTNQMRYTIFFIIGLILIGFSLYKLKARIDFISNAERATGTVTAMTVDDGAYYPVFTIHTKESAPLIYRHHNGSNPASWAVGDTATFLYNPAQPSYAIRKTYEDLFGWSIAFIVVGLPLMIIGGGYYLLNPKRRFSKQSAF</sequence>
<dbReference type="OrthoDB" id="954824at2"/>
<dbReference type="AlphaFoldDB" id="A0A979G6M5"/>
<proteinExistence type="predicted"/>
<reference evidence="2 3" key="2">
    <citation type="journal article" date="2010" name="Stand. Genomic Sci.">
        <title>Complete genome sequence of Chitinophaga pinensis type strain (UQM 2034).</title>
        <authorList>
            <person name="Glavina Del Rio T."/>
            <person name="Abt B."/>
            <person name="Spring S."/>
            <person name="Lapidus A."/>
            <person name="Nolan M."/>
            <person name="Tice H."/>
            <person name="Copeland A."/>
            <person name="Cheng J.F."/>
            <person name="Chen F."/>
            <person name="Bruce D."/>
            <person name="Goodwin L."/>
            <person name="Pitluck S."/>
            <person name="Ivanova N."/>
            <person name="Mavromatis K."/>
            <person name="Mikhailova N."/>
            <person name="Pati A."/>
            <person name="Chen A."/>
            <person name="Palaniappan K."/>
            <person name="Land M."/>
            <person name="Hauser L."/>
            <person name="Chang Y.J."/>
            <person name="Jeffries C.D."/>
            <person name="Chain P."/>
            <person name="Saunders E."/>
            <person name="Detter J.C."/>
            <person name="Brettin T."/>
            <person name="Rohde M."/>
            <person name="Goker M."/>
            <person name="Bristow J."/>
            <person name="Eisen J.A."/>
            <person name="Markowitz V."/>
            <person name="Hugenholtz P."/>
            <person name="Kyrpides N.C."/>
            <person name="Klenk H.P."/>
            <person name="Lucas S."/>
        </authorList>
    </citation>
    <scope>NUCLEOTIDE SEQUENCE [LARGE SCALE GENOMIC DNA]</scope>
    <source>
        <strain evidence="3">ATCC 43595 / DSM 2588 / LMG 13176 / NBRC 15968 / NCIMB 11800 / UQM 2034</strain>
    </source>
</reference>
<feature type="transmembrane region" description="Helical" evidence="1">
    <location>
        <begin position="31"/>
        <end position="49"/>
    </location>
</feature>
<evidence type="ECO:0008006" key="4">
    <source>
        <dbReference type="Google" id="ProtNLM"/>
    </source>
</evidence>
<keyword evidence="1" id="KW-0812">Transmembrane</keyword>
<evidence type="ECO:0000313" key="2">
    <source>
        <dbReference type="EMBL" id="ACU61829.1"/>
    </source>
</evidence>
<protein>
    <recommendedName>
        <fullName evidence="4">DUF3592 domain-containing protein</fullName>
    </recommendedName>
</protein>
<feature type="transmembrane region" description="Helical" evidence="1">
    <location>
        <begin position="129"/>
        <end position="153"/>
    </location>
</feature>
<name>A0A979G6M5_CHIPD</name>
<organism evidence="2 3">
    <name type="scientific">Chitinophaga pinensis (strain ATCC 43595 / DSM 2588 / LMG 13176 / NBRC 15968 / NCIMB 11800 / UQM 2034)</name>
    <dbReference type="NCBI Taxonomy" id="485918"/>
    <lineage>
        <taxon>Bacteria</taxon>
        <taxon>Pseudomonadati</taxon>
        <taxon>Bacteroidota</taxon>
        <taxon>Chitinophagia</taxon>
        <taxon>Chitinophagales</taxon>
        <taxon>Chitinophagaceae</taxon>
        <taxon>Chitinophaga</taxon>
    </lineage>
</organism>